<evidence type="ECO:0000313" key="1">
    <source>
        <dbReference type="EMBL" id="EKJ96578.1"/>
    </source>
</evidence>
<dbReference type="Gene3D" id="1.20.1290.10">
    <property type="entry name" value="AhpD-like"/>
    <property type="match status" value="1"/>
</dbReference>
<evidence type="ECO:0000313" key="2">
    <source>
        <dbReference type="Proteomes" id="UP000017668"/>
    </source>
</evidence>
<dbReference type="Proteomes" id="UP000017668">
    <property type="component" value="Unassembled WGS sequence"/>
</dbReference>
<comment type="caution">
    <text evidence="1">The sequence shown here is derived from an EMBL/GenBank/DDBJ whole genome shotgun (WGS) entry which is preliminary data.</text>
</comment>
<protein>
    <recommendedName>
        <fullName evidence="3">CMD domain protein</fullName>
    </recommendedName>
</protein>
<accession>A0ABN0HPJ2</accession>
<dbReference type="EMBL" id="AMQQ01000010">
    <property type="protein sequence ID" value="EKJ96578.1"/>
    <property type="molecule type" value="Genomic_DNA"/>
</dbReference>
<sequence>MTLFPRIEKTMTATPPEDVIDRVLGLDESSDLLKLRERRSKLKHLTQTSYLAALRPAEPRNFSYALRAALAARMSALWKAKELHAHYIERLAEEEGGSDHASVADPSSVLQHADSRLQAILNHVDLVTLTPKNATRENIEKLYAVGLDDRDIVTLAGLIAYVNYQVLVVAGLKMLRDN</sequence>
<proteinExistence type="predicted"/>
<reference evidence="1 2" key="1">
    <citation type="journal article" date="2013" name="Genome Announc.">
        <title>Genome Sequence of Rhizobium lupini HPC(L) Isolated from Saline Desert Soil, Kutch (Gujarat).</title>
        <authorList>
            <person name="Agarwal L."/>
            <person name="Purohit H.J."/>
        </authorList>
    </citation>
    <scope>NUCLEOTIDE SEQUENCE [LARGE SCALE GENOMIC DNA]</scope>
    <source>
        <strain evidence="2">HPC(L)</strain>
    </source>
</reference>
<keyword evidence="2" id="KW-1185">Reference proteome</keyword>
<gene>
    <name evidence="1" type="ORF">C241_05697</name>
</gene>
<name>A0ABN0HPJ2_RHILU</name>
<organism evidence="1 2">
    <name type="scientific">Bradyrhizobium lupini HPC(L)</name>
    <dbReference type="NCBI Taxonomy" id="1229491"/>
    <lineage>
        <taxon>Bacteria</taxon>
        <taxon>Pseudomonadati</taxon>
        <taxon>Pseudomonadota</taxon>
        <taxon>Alphaproteobacteria</taxon>
        <taxon>Hyphomicrobiales</taxon>
        <taxon>Nitrobacteraceae</taxon>
        <taxon>Bradyrhizobium</taxon>
    </lineage>
</organism>
<dbReference type="SUPFAM" id="SSF69118">
    <property type="entry name" value="AhpD-like"/>
    <property type="match status" value="1"/>
</dbReference>
<dbReference type="InterPro" id="IPR029032">
    <property type="entry name" value="AhpD-like"/>
</dbReference>
<evidence type="ECO:0008006" key="3">
    <source>
        <dbReference type="Google" id="ProtNLM"/>
    </source>
</evidence>